<keyword evidence="2" id="KW-0012">Acyltransferase</keyword>
<sequence>MDFQIRKYEEKDFEHLAAIHDPARKKELALASLSGAFLPFRTAAEREGLFDYTVYIAEHAQRIVGFIAFSEEEIAWLYVDVNFSRKGVGRCLMDFALRRLGNDVSIEVLAGNEPALELYRSFGFEIKETVRGHMPGNESFLVTVHVMRRA</sequence>
<dbReference type="Proteomes" id="UP000823891">
    <property type="component" value="Unassembled WGS sequence"/>
</dbReference>
<dbReference type="SUPFAM" id="SSF55729">
    <property type="entry name" value="Acyl-CoA N-acyltransferases (Nat)"/>
    <property type="match status" value="1"/>
</dbReference>
<evidence type="ECO:0000313" key="4">
    <source>
        <dbReference type="EMBL" id="HJC24034.1"/>
    </source>
</evidence>
<keyword evidence="1" id="KW-0808">Transferase</keyword>
<proteinExistence type="predicted"/>
<dbReference type="InterPro" id="IPR050680">
    <property type="entry name" value="YpeA/RimI_acetyltransf"/>
</dbReference>
<feature type="domain" description="N-acetyltransferase" evidence="3">
    <location>
        <begin position="3"/>
        <end position="148"/>
    </location>
</feature>
<evidence type="ECO:0000259" key="3">
    <source>
        <dbReference type="PROSITE" id="PS51186"/>
    </source>
</evidence>
<dbReference type="PROSITE" id="PS51186">
    <property type="entry name" value="GNAT"/>
    <property type="match status" value="1"/>
</dbReference>
<dbReference type="GO" id="GO:0016747">
    <property type="term" value="F:acyltransferase activity, transferring groups other than amino-acyl groups"/>
    <property type="evidence" value="ECO:0007669"/>
    <property type="project" value="InterPro"/>
</dbReference>
<organism evidence="4 5">
    <name type="scientific">Candidatus Eisenbergiella merdavium</name>
    <dbReference type="NCBI Taxonomy" id="2838551"/>
    <lineage>
        <taxon>Bacteria</taxon>
        <taxon>Bacillati</taxon>
        <taxon>Bacillota</taxon>
        <taxon>Clostridia</taxon>
        <taxon>Lachnospirales</taxon>
        <taxon>Lachnospiraceae</taxon>
        <taxon>Eisenbergiella</taxon>
    </lineage>
</organism>
<reference evidence="4" key="1">
    <citation type="journal article" date="2021" name="PeerJ">
        <title>Extensive microbial diversity within the chicken gut microbiome revealed by metagenomics and culture.</title>
        <authorList>
            <person name="Gilroy R."/>
            <person name="Ravi A."/>
            <person name="Getino M."/>
            <person name="Pursley I."/>
            <person name="Horton D.L."/>
            <person name="Alikhan N.F."/>
            <person name="Baker D."/>
            <person name="Gharbi K."/>
            <person name="Hall N."/>
            <person name="Watson M."/>
            <person name="Adriaenssens E.M."/>
            <person name="Foster-Nyarko E."/>
            <person name="Jarju S."/>
            <person name="Secka A."/>
            <person name="Antonio M."/>
            <person name="Oren A."/>
            <person name="Chaudhuri R.R."/>
            <person name="La Ragione R."/>
            <person name="Hildebrand F."/>
            <person name="Pallen M.J."/>
        </authorList>
    </citation>
    <scope>NUCLEOTIDE SEQUENCE</scope>
    <source>
        <strain evidence="4">USAMLcec2-132</strain>
    </source>
</reference>
<dbReference type="InterPro" id="IPR016181">
    <property type="entry name" value="Acyl_CoA_acyltransferase"/>
</dbReference>
<evidence type="ECO:0000256" key="1">
    <source>
        <dbReference type="ARBA" id="ARBA00022679"/>
    </source>
</evidence>
<dbReference type="EMBL" id="DWWS01000036">
    <property type="protein sequence ID" value="HJC24034.1"/>
    <property type="molecule type" value="Genomic_DNA"/>
</dbReference>
<evidence type="ECO:0000313" key="5">
    <source>
        <dbReference type="Proteomes" id="UP000823891"/>
    </source>
</evidence>
<dbReference type="AlphaFoldDB" id="A0A9D2NHW6"/>
<accession>A0A9D2NHW6</accession>
<protein>
    <submittedName>
        <fullName evidence="4">GNAT family N-acetyltransferase</fullName>
    </submittedName>
</protein>
<dbReference type="PANTHER" id="PTHR43420">
    <property type="entry name" value="ACETYLTRANSFERASE"/>
    <property type="match status" value="1"/>
</dbReference>
<dbReference type="Pfam" id="PF13508">
    <property type="entry name" value="Acetyltransf_7"/>
    <property type="match status" value="1"/>
</dbReference>
<reference evidence="4" key="2">
    <citation type="submission" date="2021-04" db="EMBL/GenBank/DDBJ databases">
        <authorList>
            <person name="Gilroy R."/>
        </authorList>
    </citation>
    <scope>NUCLEOTIDE SEQUENCE</scope>
    <source>
        <strain evidence="4">USAMLcec2-132</strain>
    </source>
</reference>
<evidence type="ECO:0000256" key="2">
    <source>
        <dbReference type="ARBA" id="ARBA00023315"/>
    </source>
</evidence>
<dbReference type="InterPro" id="IPR000182">
    <property type="entry name" value="GNAT_dom"/>
</dbReference>
<name>A0A9D2NHW6_9FIRM</name>
<dbReference type="Gene3D" id="3.40.630.30">
    <property type="match status" value="1"/>
</dbReference>
<comment type="caution">
    <text evidence="4">The sequence shown here is derived from an EMBL/GenBank/DDBJ whole genome shotgun (WGS) entry which is preliminary data.</text>
</comment>
<gene>
    <name evidence="4" type="ORF">H9761_10050</name>
</gene>
<dbReference type="CDD" id="cd04301">
    <property type="entry name" value="NAT_SF"/>
    <property type="match status" value="1"/>
</dbReference>